<feature type="region of interest" description="Disordered" evidence="6">
    <location>
        <begin position="19"/>
        <end position="42"/>
    </location>
</feature>
<dbReference type="Pfam" id="PF04505">
    <property type="entry name" value="CD225"/>
    <property type="match status" value="1"/>
</dbReference>
<keyword evidence="3 7" id="KW-0812">Transmembrane</keyword>
<evidence type="ECO:0000256" key="3">
    <source>
        <dbReference type="ARBA" id="ARBA00022692"/>
    </source>
</evidence>
<dbReference type="AlphaFoldDB" id="A0A815F2S3"/>
<evidence type="ECO:0000256" key="6">
    <source>
        <dbReference type="SAM" id="MobiDB-lite"/>
    </source>
</evidence>
<comment type="similarity">
    <text evidence="2">Belongs to the CD225/Dispanin family.</text>
</comment>
<keyword evidence="5 7" id="KW-0472">Membrane</keyword>
<evidence type="ECO:0000313" key="9">
    <source>
        <dbReference type="Proteomes" id="UP000663845"/>
    </source>
</evidence>
<reference evidence="8" key="1">
    <citation type="submission" date="2021-02" db="EMBL/GenBank/DDBJ databases">
        <authorList>
            <person name="Nowell W R."/>
        </authorList>
    </citation>
    <scope>NUCLEOTIDE SEQUENCE</scope>
</reference>
<evidence type="ECO:0000256" key="7">
    <source>
        <dbReference type="SAM" id="Phobius"/>
    </source>
</evidence>
<dbReference type="Proteomes" id="UP000663845">
    <property type="component" value="Unassembled WGS sequence"/>
</dbReference>
<comment type="caution">
    <text evidence="8">The sequence shown here is derived from an EMBL/GenBank/DDBJ whole genome shotgun (WGS) entry which is preliminary data.</text>
</comment>
<dbReference type="EMBL" id="CAJNOG010000621">
    <property type="protein sequence ID" value="CAF1317901.1"/>
    <property type="molecule type" value="Genomic_DNA"/>
</dbReference>
<evidence type="ECO:0000313" key="8">
    <source>
        <dbReference type="EMBL" id="CAF1317901.1"/>
    </source>
</evidence>
<accession>A0A815F2S3</accession>
<dbReference type="GO" id="GO:0016020">
    <property type="term" value="C:membrane"/>
    <property type="evidence" value="ECO:0007669"/>
    <property type="project" value="UniProtKB-SubCell"/>
</dbReference>
<evidence type="ECO:0000256" key="5">
    <source>
        <dbReference type="ARBA" id="ARBA00023136"/>
    </source>
</evidence>
<keyword evidence="4 7" id="KW-1133">Transmembrane helix</keyword>
<proteinExistence type="inferred from homology"/>
<sequence>MTFLPTLLYPKFLSTSTGTYLSKSKSSTDDDDEPWNKYESCNDTTDNGYPRLQNMSGRTRDNKMCGNFQGALEASKSAKLLNIAATVIGSIAIITLIILAATKTITIYTYSY</sequence>
<name>A0A815F2S3_9BILA</name>
<comment type="subcellular location">
    <subcellularLocation>
        <location evidence="1">Membrane</location>
    </subcellularLocation>
</comment>
<protein>
    <submittedName>
        <fullName evidence="8">Uncharacterized protein</fullName>
    </submittedName>
</protein>
<gene>
    <name evidence="8" type="ORF">JYZ213_LOCUS33234</name>
</gene>
<evidence type="ECO:0000256" key="2">
    <source>
        <dbReference type="ARBA" id="ARBA00006843"/>
    </source>
</evidence>
<evidence type="ECO:0000256" key="4">
    <source>
        <dbReference type="ARBA" id="ARBA00022989"/>
    </source>
</evidence>
<evidence type="ECO:0000256" key="1">
    <source>
        <dbReference type="ARBA" id="ARBA00004370"/>
    </source>
</evidence>
<feature type="transmembrane region" description="Helical" evidence="7">
    <location>
        <begin position="80"/>
        <end position="102"/>
    </location>
</feature>
<organism evidence="8 9">
    <name type="scientific">Adineta steineri</name>
    <dbReference type="NCBI Taxonomy" id="433720"/>
    <lineage>
        <taxon>Eukaryota</taxon>
        <taxon>Metazoa</taxon>
        <taxon>Spiralia</taxon>
        <taxon>Gnathifera</taxon>
        <taxon>Rotifera</taxon>
        <taxon>Eurotatoria</taxon>
        <taxon>Bdelloidea</taxon>
        <taxon>Adinetida</taxon>
        <taxon>Adinetidae</taxon>
        <taxon>Adineta</taxon>
    </lineage>
</organism>
<dbReference type="InterPro" id="IPR007593">
    <property type="entry name" value="CD225/Dispanin_fam"/>
</dbReference>